<accession>A0A9W6INA2</accession>
<organism evidence="2 3">
    <name type="scientific">Maricaulis virginensis</name>
    <dbReference type="NCBI Taxonomy" id="144022"/>
    <lineage>
        <taxon>Bacteria</taxon>
        <taxon>Pseudomonadati</taxon>
        <taxon>Pseudomonadota</taxon>
        <taxon>Alphaproteobacteria</taxon>
        <taxon>Maricaulales</taxon>
        <taxon>Maricaulaceae</taxon>
        <taxon>Maricaulis</taxon>
    </lineage>
</organism>
<sequence>MLVKTGVLVAMAALPAVSLALPPTTGLSVTLSIGAYSVVLEGDRGPDFRIDATCFATPCPLAELRFERSDRTPGEPLPEAV</sequence>
<feature type="signal peptide" evidence="1">
    <location>
        <begin position="1"/>
        <end position="20"/>
    </location>
</feature>
<dbReference type="Proteomes" id="UP001143486">
    <property type="component" value="Unassembled WGS sequence"/>
</dbReference>
<evidence type="ECO:0000313" key="2">
    <source>
        <dbReference type="EMBL" id="GLK52642.1"/>
    </source>
</evidence>
<protein>
    <submittedName>
        <fullName evidence="2">Uncharacterized protein</fullName>
    </submittedName>
</protein>
<feature type="chain" id="PRO_5040943215" evidence="1">
    <location>
        <begin position="21"/>
        <end position="81"/>
    </location>
</feature>
<name>A0A9W6INA2_9PROT</name>
<proteinExistence type="predicted"/>
<comment type="caution">
    <text evidence="2">The sequence shown here is derived from an EMBL/GenBank/DDBJ whole genome shotgun (WGS) entry which is preliminary data.</text>
</comment>
<reference evidence="2" key="1">
    <citation type="journal article" date="2014" name="Int. J. Syst. Evol. Microbiol.">
        <title>Complete genome sequence of Corynebacterium casei LMG S-19264T (=DSM 44701T), isolated from a smear-ripened cheese.</title>
        <authorList>
            <consortium name="US DOE Joint Genome Institute (JGI-PGF)"/>
            <person name="Walter F."/>
            <person name="Albersmeier A."/>
            <person name="Kalinowski J."/>
            <person name="Ruckert C."/>
        </authorList>
    </citation>
    <scope>NUCLEOTIDE SEQUENCE</scope>
    <source>
        <strain evidence="2">VKM B-1513</strain>
    </source>
</reference>
<gene>
    <name evidence="2" type="ORF">GCM10017621_21500</name>
</gene>
<keyword evidence="3" id="KW-1185">Reference proteome</keyword>
<dbReference type="RefSeq" id="WP_271187005.1">
    <property type="nucleotide sequence ID" value="NZ_BSFE01000005.1"/>
</dbReference>
<evidence type="ECO:0000313" key="3">
    <source>
        <dbReference type="Proteomes" id="UP001143486"/>
    </source>
</evidence>
<reference evidence="2" key="2">
    <citation type="submission" date="2023-01" db="EMBL/GenBank/DDBJ databases">
        <authorList>
            <person name="Sun Q."/>
            <person name="Evtushenko L."/>
        </authorList>
    </citation>
    <scope>NUCLEOTIDE SEQUENCE</scope>
    <source>
        <strain evidence="2">VKM B-1513</strain>
    </source>
</reference>
<dbReference type="EMBL" id="BSFE01000005">
    <property type="protein sequence ID" value="GLK52642.1"/>
    <property type="molecule type" value="Genomic_DNA"/>
</dbReference>
<keyword evidence="1" id="KW-0732">Signal</keyword>
<dbReference type="AlphaFoldDB" id="A0A9W6INA2"/>
<evidence type="ECO:0000256" key="1">
    <source>
        <dbReference type="SAM" id="SignalP"/>
    </source>
</evidence>